<evidence type="ECO:0000256" key="4">
    <source>
        <dbReference type="SAM" id="MobiDB-lite"/>
    </source>
</evidence>
<dbReference type="GO" id="GO:0008976">
    <property type="term" value="F:polyphosphate kinase activity"/>
    <property type="evidence" value="ECO:0007669"/>
    <property type="project" value="InterPro"/>
</dbReference>
<dbReference type="EMBL" id="CP036265">
    <property type="protein sequence ID" value="QDT14911.1"/>
    <property type="molecule type" value="Genomic_DNA"/>
</dbReference>
<evidence type="ECO:0000313" key="7">
    <source>
        <dbReference type="Proteomes" id="UP000318741"/>
    </source>
</evidence>
<dbReference type="InterPro" id="IPR022488">
    <property type="entry name" value="PPK2-related"/>
</dbReference>
<dbReference type="GO" id="GO:0006797">
    <property type="term" value="P:polyphosphate metabolic process"/>
    <property type="evidence" value="ECO:0007669"/>
    <property type="project" value="InterPro"/>
</dbReference>
<evidence type="ECO:0000256" key="3">
    <source>
        <dbReference type="ARBA" id="ARBA00022777"/>
    </source>
</evidence>
<dbReference type="SUPFAM" id="SSF52540">
    <property type="entry name" value="P-loop containing nucleoside triphosphate hydrolases"/>
    <property type="match status" value="1"/>
</dbReference>
<feature type="compositionally biased region" description="Basic and acidic residues" evidence="4">
    <location>
        <begin position="14"/>
        <end position="35"/>
    </location>
</feature>
<protein>
    <submittedName>
        <fullName evidence="6">Polyphosphate kinase 2 (PPK2)</fullName>
    </submittedName>
</protein>
<proteinExistence type="inferred from homology"/>
<feature type="region of interest" description="Disordered" evidence="4">
    <location>
        <begin position="14"/>
        <end position="37"/>
    </location>
</feature>
<dbReference type="Gene3D" id="3.40.50.300">
    <property type="entry name" value="P-loop containing nucleotide triphosphate hydrolases"/>
    <property type="match status" value="1"/>
</dbReference>
<dbReference type="RefSeq" id="WP_207622146.1">
    <property type="nucleotide sequence ID" value="NZ_CP036265.1"/>
</dbReference>
<evidence type="ECO:0000256" key="1">
    <source>
        <dbReference type="ARBA" id="ARBA00009924"/>
    </source>
</evidence>
<name>A0A517P6B4_9PLAN</name>
<gene>
    <name evidence="6" type="ORF">CA12_09910</name>
</gene>
<accession>A0A517P6B4</accession>
<keyword evidence="2" id="KW-0808">Transferase</keyword>
<dbReference type="AlphaFoldDB" id="A0A517P6B4"/>
<dbReference type="InterPro" id="IPR016898">
    <property type="entry name" value="Polyphosphate_phosphotransfera"/>
</dbReference>
<dbReference type="PANTHER" id="PTHR34383">
    <property type="entry name" value="POLYPHOSPHATE:AMP PHOSPHOTRANSFERASE-RELATED"/>
    <property type="match status" value="1"/>
</dbReference>
<dbReference type="InterPro" id="IPR027417">
    <property type="entry name" value="P-loop_NTPase"/>
</dbReference>
<comment type="similarity">
    <text evidence="1">Belongs to the polyphosphate kinase 2 (PPK2) family. Class I subfamily.</text>
</comment>
<organism evidence="6 7">
    <name type="scientific">Alienimonas californiensis</name>
    <dbReference type="NCBI Taxonomy" id="2527989"/>
    <lineage>
        <taxon>Bacteria</taxon>
        <taxon>Pseudomonadati</taxon>
        <taxon>Planctomycetota</taxon>
        <taxon>Planctomycetia</taxon>
        <taxon>Planctomycetales</taxon>
        <taxon>Planctomycetaceae</taxon>
        <taxon>Alienimonas</taxon>
    </lineage>
</organism>
<dbReference type="NCBIfam" id="TIGR03709">
    <property type="entry name" value="PPK2_rel_1"/>
    <property type="match status" value="1"/>
</dbReference>
<dbReference type="Proteomes" id="UP000318741">
    <property type="component" value="Chromosome"/>
</dbReference>
<reference evidence="6 7" key="1">
    <citation type="submission" date="2019-02" db="EMBL/GenBank/DDBJ databases">
        <title>Deep-cultivation of Planctomycetes and their phenomic and genomic characterization uncovers novel biology.</title>
        <authorList>
            <person name="Wiegand S."/>
            <person name="Jogler M."/>
            <person name="Boedeker C."/>
            <person name="Pinto D."/>
            <person name="Vollmers J."/>
            <person name="Rivas-Marin E."/>
            <person name="Kohn T."/>
            <person name="Peeters S.H."/>
            <person name="Heuer A."/>
            <person name="Rast P."/>
            <person name="Oberbeckmann S."/>
            <person name="Bunk B."/>
            <person name="Jeske O."/>
            <person name="Meyerdierks A."/>
            <person name="Storesund J.E."/>
            <person name="Kallscheuer N."/>
            <person name="Luecker S."/>
            <person name="Lage O.M."/>
            <person name="Pohl T."/>
            <person name="Merkel B.J."/>
            <person name="Hornburger P."/>
            <person name="Mueller R.-W."/>
            <person name="Bruemmer F."/>
            <person name="Labrenz M."/>
            <person name="Spormann A.M."/>
            <person name="Op den Camp H."/>
            <person name="Overmann J."/>
            <person name="Amann R."/>
            <person name="Jetten M.S.M."/>
            <person name="Mascher T."/>
            <person name="Medema M.H."/>
            <person name="Devos D.P."/>
            <person name="Kaster A.-K."/>
            <person name="Ovreas L."/>
            <person name="Rohde M."/>
            <person name="Galperin M.Y."/>
            <person name="Jogler C."/>
        </authorList>
    </citation>
    <scope>NUCLEOTIDE SEQUENCE [LARGE SCALE GENOMIC DNA]</scope>
    <source>
        <strain evidence="6 7">CA12</strain>
    </source>
</reference>
<dbReference type="PIRSF" id="PIRSF028756">
    <property type="entry name" value="PPK2_prd"/>
    <property type="match status" value="1"/>
</dbReference>
<keyword evidence="3 6" id="KW-0418">Kinase</keyword>
<keyword evidence="7" id="KW-1185">Reference proteome</keyword>
<dbReference type="Pfam" id="PF03976">
    <property type="entry name" value="PPK2"/>
    <property type="match status" value="1"/>
</dbReference>
<dbReference type="KEGG" id="acaf:CA12_09910"/>
<dbReference type="InterPro" id="IPR022300">
    <property type="entry name" value="PPK2-rel_1"/>
</dbReference>
<feature type="domain" description="Polyphosphate kinase-2-related" evidence="5">
    <location>
        <begin position="35"/>
        <end position="259"/>
    </location>
</feature>
<sequence>MKINLDRYRIRPGKRPDLKRRASADTQGLDEKGDADSVEEQLAEYRDRLADLQERLYAERKQSLLVVLQAMDAAGKDSTVEHVFGSMNPVNVRVWSFKKPTQKELDHDFLWRVHKQAPGAGYVGVFNRSHYEDVLIVKVHGWADKDAIERRYEHINHFEALLADRGTRVLKIMLHVSKDYQLERFRRRLRKPNKHWKFNPADLTERALWEQYQDAFEIALERTSTKAAPWYVVPSEERWFRNLAISQLLVSTLEEMNPRFPPPDFDPADYPPEAIE</sequence>
<evidence type="ECO:0000259" key="5">
    <source>
        <dbReference type="Pfam" id="PF03976"/>
    </source>
</evidence>
<evidence type="ECO:0000256" key="2">
    <source>
        <dbReference type="ARBA" id="ARBA00022679"/>
    </source>
</evidence>
<evidence type="ECO:0000313" key="6">
    <source>
        <dbReference type="EMBL" id="QDT14911.1"/>
    </source>
</evidence>
<dbReference type="PANTHER" id="PTHR34383:SF3">
    <property type="entry name" value="POLYPHOSPHATE:AMP PHOSPHOTRANSFERASE"/>
    <property type="match status" value="1"/>
</dbReference>